<name>A0A928YV63_9GAMM</name>
<dbReference type="GO" id="GO:0005524">
    <property type="term" value="F:ATP binding"/>
    <property type="evidence" value="ECO:0007669"/>
    <property type="project" value="UniProtKB-KW"/>
</dbReference>
<reference evidence="8" key="1">
    <citation type="submission" date="2018-07" db="EMBL/GenBank/DDBJ databases">
        <title>Genome assembly of strain Ka43.</title>
        <authorList>
            <person name="Kukolya J."/>
            <person name="Nagy I."/>
            <person name="Horvath B."/>
            <person name="Toth A."/>
        </authorList>
    </citation>
    <scope>NUCLEOTIDE SEQUENCE</scope>
    <source>
        <strain evidence="8">KB43</strain>
    </source>
</reference>
<evidence type="ECO:0000256" key="5">
    <source>
        <dbReference type="ARBA" id="ARBA00022777"/>
    </source>
</evidence>
<accession>A0A928YV63</accession>
<keyword evidence="6" id="KW-0067">ATP-binding</keyword>
<dbReference type="GO" id="GO:0005829">
    <property type="term" value="C:cytosol"/>
    <property type="evidence" value="ECO:0007669"/>
    <property type="project" value="TreeGrafter"/>
</dbReference>
<evidence type="ECO:0000256" key="3">
    <source>
        <dbReference type="ARBA" id="ARBA00022679"/>
    </source>
</evidence>
<gene>
    <name evidence="8" type="primary">thiD</name>
    <name evidence="8" type="ORF">C4F51_16155</name>
</gene>
<dbReference type="NCBIfam" id="TIGR00097">
    <property type="entry name" value="HMP-P_kinase"/>
    <property type="match status" value="1"/>
</dbReference>
<dbReference type="InterPro" id="IPR029056">
    <property type="entry name" value="Ribokinase-like"/>
</dbReference>
<dbReference type="Proteomes" id="UP000652567">
    <property type="component" value="Unassembled WGS sequence"/>
</dbReference>
<dbReference type="RefSeq" id="WP_202987707.1">
    <property type="nucleotide sequence ID" value="NZ_PRDL01000001.1"/>
</dbReference>
<dbReference type="InterPro" id="IPR013749">
    <property type="entry name" value="PM/HMP-P_kinase-1"/>
</dbReference>
<comment type="pathway">
    <text evidence="1">Cofactor biosynthesis; thiamine diphosphate biosynthesis.</text>
</comment>
<dbReference type="PANTHER" id="PTHR20858">
    <property type="entry name" value="PHOSPHOMETHYLPYRIMIDINE KINASE"/>
    <property type="match status" value="1"/>
</dbReference>
<dbReference type="SUPFAM" id="SSF53613">
    <property type="entry name" value="Ribokinase-like"/>
    <property type="match status" value="1"/>
</dbReference>
<sequence>MTSTQHFSGNPSVVTPIALTIAGSDSGGGAGIQADLKTFSALGVFGCSVIASLTAQNTLGVQGVLPIPPDFVAQQIHSVLSDIPVRAIKTGMLATADIIATVQSSLANYPHLPLIVDPVMVATSGDRLLAEDAMEQMRKLLARATLITPNLPEAAALLNTGVVSGRDAMLRQAEGLLALGVTAVLLKGGHDVQEPEATDLLLTAAGEACWLSKPRLQTRNTHGTGCTLASAVAAGLAKGLSLKDAVTEAKDYIHEAIRHSDALHIGNGSGPVHHFYRWHQA</sequence>
<comment type="caution">
    <text evidence="8">The sequence shown here is derived from an EMBL/GenBank/DDBJ whole genome shotgun (WGS) entry which is preliminary data.</text>
</comment>
<keyword evidence="3 8" id="KW-0808">Transferase</keyword>
<evidence type="ECO:0000259" key="7">
    <source>
        <dbReference type="Pfam" id="PF08543"/>
    </source>
</evidence>
<dbReference type="GO" id="GO:0009228">
    <property type="term" value="P:thiamine biosynthetic process"/>
    <property type="evidence" value="ECO:0007669"/>
    <property type="project" value="InterPro"/>
</dbReference>
<dbReference type="FunFam" id="3.40.1190.20:FF:000003">
    <property type="entry name" value="Phosphomethylpyrimidine kinase ThiD"/>
    <property type="match status" value="1"/>
</dbReference>
<evidence type="ECO:0000256" key="4">
    <source>
        <dbReference type="ARBA" id="ARBA00022741"/>
    </source>
</evidence>
<protein>
    <recommendedName>
        <fullName evidence="2">hydroxymethylpyrimidine kinase</fullName>
        <ecNumber evidence="2">2.7.1.49</ecNumber>
    </recommendedName>
</protein>
<dbReference type="Gene3D" id="3.40.1190.20">
    <property type="match status" value="1"/>
</dbReference>
<dbReference type="EMBL" id="PRDL01000001">
    <property type="protein sequence ID" value="MBE8718709.1"/>
    <property type="molecule type" value="Genomic_DNA"/>
</dbReference>
<dbReference type="AlphaFoldDB" id="A0A928YV63"/>
<proteinExistence type="predicted"/>
<keyword evidence="5 8" id="KW-0418">Kinase</keyword>
<evidence type="ECO:0000256" key="1">
    <source>
        <dbReference type="ARBA" id="ARBA00004948"/>
    </source>
</evidence>
<keyword evidence="4" id="KW-0547">Nucleotide-binding</keyword>
<evidence type="ECO:0000313" key="9">
    <source>
        <dbReference type="Proteomes" id="UP000652567"/>
    </source>
</evidence>
<feature type="domain" description="Pyridoxamine kinase/Phosphomethylpyrimidine kinase" evidence="7">
    <location>
        <begin position="25"/>
        <end position="273"/>
    </location>
</feature>
<dbReference type="PANTHER" id="PTHR20858:SF17">
    <property type="entry name" value="HYDROXYMETHYLPYRIMIDINE_PHOSPHOMETHYLPYRIMIDINE KINASE THI20-RELATED"/>
    <property type="match status" value="1"/>
</dbReference>
<evidence type="ECO:0000313" key="8">
    <source>
        <dbReference type="EMBL" id="MBE8718709.1"/>
    </source>
</evidence>
<dbReference type="GO" id="GO:0008902">
    <property type="term" value="F:hydroxymethylpyrimidine kinase activity"/>
    <property type="evidence" value="ECO:0007669"/>
    <property type="project" value="UniProtKB-EC"/>
</dbReference>
<evidence type="ECO:0000256" key="2">
    <source>
        <dbReference type="ARBA" id="ARBA00012135"/>
    </source>
</evidence>
<dbReference type="CDD" id="cd01169">
    <property type="entry name" value="HMPP_kinase"/>
    <property type="match status" value="1"/>
</dbReference>
<dbReference type="Pfam" id="PF08543">
    <property type="entry name" value="Phos_pyr_kin"/>
    <property type="match status" value="1"/>
</dbReference>
<dbReference type="EC" id="2.7.1.49" evidence="2"/>
<keyword evidence="9" id="KW-1185">Reference proteome</keyword>
<evidence type="ECO:0000256" key="6">
    <source>
        <dbReference type="ARBA" id="ARBA00022840"/>
    </source>
</evidence>
<dbReference type="GO" id="GO:0008972">
    <property type="term" value="F:phosphomethylpyrimidine kinase activity"/>
    <property type="evidence" value="ECO:0007669"/>
    <property type="project" value="InterPro"/>
</dbReference>
<dbReference type="InterPro" id="IPR004399">
    <property type="entry name" value="HMP/HMP-P_kinase_dom"/>
</dbReference>
<organism evidence="8 9">
    <name type="scientific">Cellvibrio polysaccharolyticus</name>
    <dbReference type="NCBI Taxonomy" id="2082724"/>
    <lineage>
        <taxon>Bacteria</taxon>
        <taxon>Pseudomonadati</taxon>
        <taxon>Pseudomonadota</taxon>
        <taxon>Gammaproteobacteria</taxon>
        <taxon>Cellvibrionales</taxon>
        <taxon>Cellvibrionaceae</taxon>
        <taxon>Cellvibrio</taxon>
    </lineage>
</organism>